<reference evidence="3 4" key="1">
    <citation type="journal article" date="2013" name="Genome Announc.">
        <title>Draft Genome Sequence of Arthrobacter crystallopoietes Strain BAB-32, Revealing Genes for Bioremediation.</title>
        <authorList>
            <person name="Joshi M.N."/>
            <person name="Pandit A.S."/>
            <person name="Sharma A."/>
            <person name="Pandya R.V."/>
            <person name="Desai S.M."/>
            <person name="Saxena A.K."/>
            <person name="Bagatharia S.B."/>
        </authorList>
    </citation>
    <scope>NUCLEOTIDE SEQUENCE [LARGE SCALE GENOMIC DNA]</scope>
    <source>
        <strain evidence="3 4">BAB-32</strain>
    </source>
</reference>
<feature type="compositionally biased region" description="Basic and acidic residues" evidence="1">
    <location>
        <begin position="406"/>
        <end position="420"/>
    </location>
</feature>
<dbReference type="RefSeq" id="WP_005268630.1">
    <property type="nucleotide sequence ID" value="NZ_ANPE02000109.1"/>
</dbReference>
<feature type="region of interest" description="Disordered" evidence="1">
    <location>
        <begin position="156"/>
        <end position="183"/>
    </location>
</feature>
<evidence type="ECO:0000256" key="2">
    <source>
        <dbReference type="SAM" id="Phobius"/>
    </source>
</evidence>
<gene>
    <name evidence="3" type="ORF">D477_008878</name>
</gene>
<feature type="region of interest" description="Disordered" evidence="1">
    <location>
        <begin position="236"/>
        <end position="297"/>
    </location>
</feature>
<feature type="region of interest" description="Disordered" evidence="1">
    <location>
        <begin position="319"/>
        <end position="424"/>
    </location>
</feature>
<keyword evidence="4" id="KW-1185">Reference proteome</keyword>
<evidence type="ECO:0000313" key="4">
    <source>
        <dbReference type="Proteomes" id="UP000010729"/>
    </source>
</evidence>
<feature type="transmembrane region" description="Helical" evidence="2">
    <location>
        <begin position="57"/>
        <end position="77"/>
    </location>
</feature>
<accession>N1V3B9</accession>
<comment type="caution">
    <text evidence="3">The sequence shown here is derived from an EMBL/GenBank/DDBJ whole genome shotgun (WGS) entry which is preliminary data.</text>
</comment>
<name>N1V3B9_9MICC</name>
<keyword evidence="2" id="KW-1133">Transmembrane helix</keyword>
<dbReference type="AlphaFoldDB" id="N1V3B9"/>
<feature type="transmembrane region" description="Helical" evidence="2">
    <location>
        <begin position="116"/>
        <end position="140"/>
    </location>
</feature>
<evidence type="ECO:0000313" key="3">
    <source>
        <dbReference type="EMBL" id="EMY34514.1"/>
    </source>
</evidence>
<feature type="compositionally biased region" description="Low complexity" evidence="1">
    <location>
        <begin position="319"/>
        <end position="334"/>
    </location>
</feature>
<keyword evidence="2" id="KW-0812">Transmembrane</keyword>
<keyword evidence="2" id="KW-0472">Membrane</keyword>
<feature type="compositionally biased region" description="Polar residues" evidence="1">
    <location>
        <begin position="384"/>
        <end position="394"/>
    </location>
</feature>
<organism evidence="3 4">
    <name type="scientific">Arthrobacter crystallopoietes BAB-32</name>
    <dbReference type="NCBI Taxonomy" id="1246476"/>
    <lineage>
        <taxon>Bacteria</taxon>
        <taxon>Bacillati</taxon>
        <taxon>Actinomycetota</taxon>
        <taxon>Actinomycetes</taxon>
        <taxon>Micrococcales</taxon>
        <taxon>Micrococcaceae</taxon>
        <taxon>Crystallibacter</taxon>
    </lineage>
</organism>
<dbReference type="OrthoDB" id="5079801at2"/>
<feature type="compositionally biased region" description="Basic and acidic residues" evidence="1">
    <location>
        <begin position="158"/>
        <end position="174"/>
    </location>
</feature>
<sequence length="492" mass="49445">MTDPAVINRDGVGEAVAGPFTVRDITVALSVVLLFLASVLPSEVFRGIVFNVWNSAPLFQLGLSILLPVMVLALFAIRRLAPKTRLRIGSLSVDQFASVVACFNAAYYFLELVSGFDLVSVVGFVGGLGLLAATVCARWIPQFRADFVGRPESAAHPVARDAVEPRPKVAKPKEPAAASGRSVNASATMAAGAGPAANGPAGHTAFSAAAEAARPGAGVSEGAATAQASREPITAAAGTGHGASAGAIRSGSGAATRGTGESLRKSGTAAGTSEAKAPAGPPEDQTAPGAADGEAVGIPISDDEASAAVAAGKAAEAGSAAASATAATESTVPAERGDKTEAHSLAGAGSRGPDAGKGQPDAALSAASGTERTDGPAGARQEETTGATVDSTPKTAAMGTAAAGTNREHGGPISATREHYEEPDEEETAYEAFWFAVGRTRPVFDEGTGQVAFTLEPGAWILALQDRGDEFLVQHTDGRVGVLKDLTNIERA</sequence>
<protein>
    <submittedName>
        <fullName evidence="3">Uncharacterized protein</fullName>
    </submittedName>
</protein>
<dbReference type="EMBL" id="ANPE02000109">
    <property type="protein sequence ID" value="EMY34514.1"/>
    <property type="molecule type" value="Genomic_DNA"/>
</dbReference>
<proteinExistence type="predicted"/>
<feature type="compositionally biased region" description="Low complexity" evidence="1">
    <location>
        <begin position="395"/>
        <end position="405"/>
    </location>
</feature>
<feature type="compositionally biased region" description="Low complexity" evidence="1">
    <location>
        <begin position="236"/>
        <end position="255"/>
    </location>
</feature>
<evidence type="ECO:0000256" key="1">
    <source>
        <dbReference type="SAM" id="MobiDB-lite"/>
    </source>
</evidence>
<dbReference type="Proteomes" id="UP000010729">
    <property type="component" value="Unassembled WGS sequence"/>
</dbReference>
<feature type="transmembrane region" description="Helical" evidence="2">
    <location>
        <begin position="25"/>
        <end position="45"/>
    </location>
</feature>